<name>A0AAP7N9J4_BACAM</name>
<comment type="caution">
    <text evidence="1">The sequence shown here is derived from an EMBL/GenBank/DDBJ whole genome shotgun (WGS) entry which is preliminary data.</text>
</comment>
<gene>
    <name evidence="1" type="ORF">BKP66_03495</name>
</gene>
<evidence type="ECO:0000313" key="1">
    <source>
        <dbReference type="EMBL" id="OIK22650.1"/>
    </source>
</evidence>
<evidence type="ECO:0000313" key="2">
    <source>
        <dbReference type="Proteomes" id="UP000180036"/>
    </source>
</evidence>
<proteinExistence type="predicted"/>
<accession>A0AAP7N9J4</accession>
<protein>
    <submittedName>
        <fullName evidence="1">Uncharacterized protein</fullName>
    </submittedName>
</protein>
<organism evidence="1 2">
    <name type="scientific">Bacillus amyloliquefaciens</name>
    <name type="common">Bacillus velezensis</name>
    <dbReference type="NCBI Taxonomy" id="1390"/>
    <lineage>
        <taxon>Bacteria</taxon>
        <taxon>Bacillati</taxon>
        <taxon>Bacillota</taxon>
        <taxon>Bacilli</taxon>
        <taxon>Bacillales</taxon>
        <taxon>Bacillaceae</taxon>
        <taxon>Bacillus</taxon>
        <taxon>Bacillus amyloliquefaciens group</taxon>
    </lineage>
</organism>
<dbReference type="RefSeq" id="WP_071347024.1">
    <property type="nucleotide sequence ID" value="NZ_MOEA01000001.1"/>
</dbReference>
<dbReference type="Proteomes" id="UP000180036">
    <property type="component" value="Unassembled WGS sequence"/>
</dbReference>
<dbReference type="AlphaFoldDB" id="A0AAP7N9J4"/>
<sequence>MKHTLYLAKVGDEKREANAYIVTNYEGIQSAGHFITVGKHRHDGHLTDHIAFQRALRAASALAGVVDLTIVFDHSLIDLAFEMVAVERPEYPAIYQNSVRLTGRFQSYEFASTDFNETGACPEEVSVMDDAMEALADCRTFKGRLLLLKNCLFNNKIIIS</sequence>
<dbReference type="EMBL" id="MOEA01000001">
    <property type="protein sequence ID" value="OIK22650.1"/>
    <property type="molecule type" value="Genomic_DNA"/>
</dbReference>
<reference evidence="1 2" key="1">
    <citation type="submission" date="2016-10" db="EMBL/GenBank/DDBJ databases">
        <authorList>
            <person name="Marach S."/>
            <person name="Prathuangwong S."/>
            <person name="Takikawa Y."/>
            <person name="Dohra H."/>
        </authorList>
    </citation>
    <scope>NUCLEOTIDE SEQUENCE [LARGE SCALE GENOMIC DNA]</scope>
    <source>
        <strain evidence="1 2">K2</strain>
    </source>
</reference>